<evidence type="ECO:0000313" key="2">
    <source>
        <dbReference type="Proteomes" id="UP000886595"/>
    </source>
</evidence>
<sequence>MLKLASDMMSKMSPEEHVHVYWEQFGMKLSQEVAAKAQEAMSSLSPEALEKMMRWADRAQTRWRKQRR</sequence>
<proteinExistence type="predicted"/>
<dbReference type="EMBL" id="JAAMPC010000004">
    <property type="protein sequence ID" value="KAG2313999.1"/>
    <property type="molecule type" value="Genomic_DNA"/>
</dbReference>
<dbReference type="PANTHER" id="PTHR48433:SF1">
    <property type="entry name" value="OUTER ENVELOPE PROTEIN 61-LIKE"/>
    <property type="match status" value="1"/>
</dbReference>
<reference evidence="1 2" key="1">
    <citation type="submission" date="2020-02" db="EMBL/GenBank/DDBJ databases">
        <authorList>
            <person name="Ma Q."/>
            <person name="Huang Y."/>
            <person name="Song X."/>
            <person name="Pei D."/>
        </authorList>
    </citation>
    <scope>NUCLEOTIDE SEQUENCE [LARGE SCALE GENOMIC DNA]</scope>
    <source>
        <strain evidence="1">Sxm20200214</strain>
        <tissue evidence="1">Leaf</tissue>
    </source>
</reference>
<name>A0A8X7VML2_BRACI</name>
<protein>
    <submittedName>
        <fullName evidence="1">Uncharacterized protein</fullName>
    </submittedName>
</protein>
<accession>A0A8X7VML2</accession>
<keyword evidence="2" id="KW-1185">Reference proteome</keyword>
<dbReference type="PANTHER" id="PTHR48433">
    <property type="entry name" value="OUTER ENVELOPE PROTEIN 61-LIKE"/>
    <property type="match status" value="1"/>
</dbReference>
<dbReference type="OrthoDB" id="1702364at2759"/>
<gene>
    <name evidence="1" type="ORF">Bca52824_017121</name>
</gene>
<evidence type="ECO:0000313" key="1">
    <source>
        <dbReference type="EMBL" id="KAG2313999.1"/>
    </source>
</evidence>
<organism evidence="1 2">
    <name type="scientific">Brassica carinata</name>
    <name type="common">Ethiopian mustard</name>
    <name type="synonym">Abyssinian cabbage</name>
    <dbReference type="NCBI Taxonomy" id="52824"/>
    <lineage>
        <taxon>Eukaryota</taxon>
        <taxon>Viridiplantae</taxon>
        <taxon>Streptophyta</taxon>
        <taxon>Embryophyta</taxon>
        <taxon>Tracheophyta</taxon>
        <taxon>Spermatophyta</taxon>
        <taxon>Magnoliopsida</taxon>
        <taxon>eudicotyledons</taxon>
        <taxon>Gunneridae</taxon>
        <taxon>Pentapetalae</taxon>
        <taxon>rosids</taxon>
        <taxon>malvids</taxon>
        <taxon>Brassicales</taxon>
        <taxon>Brassicaceae</taxon>
        <taxon>Brassiceae</taxon>
        <taxon>Brassica</taxon>
    </lineage>
</organism>
<dbReference type="Proteomes" id="UP000886595">
    <property type="component" value="Unassembled WGS sequence"/>
</dbReference>
<dbReference type="AlphaFoldDB" id="A0A8X7VML2"/>
<dbReference type="InterPro" id="IPR053319">
    <property type="entry name" value="OEP61"/>
</dbReference>
<comment type="caution">
    <text evidence="1">The sequence shown here is derived from an EMBL/GenBank/DDBJ whole genome shotgun (WGS) entry which is preliminary data.</text>
</comment>